<keyword evidence="4" id="KW-0479">Metal-binding</keyword>
<dbReference type="PANTHER" id="PTHR47354:SF8">
    <property type="entry name" value="1,2-PHENYLACETYL-COA EPOXIDASE, SUBUNIT E"/>
    <property type="match status" value="1"/>
</dbReference>
<gene>
    <name evidence="12" type="primary">paaE</name>
    <name evidence="12" type="ORF">AMETH_6095</name>
</gene>
<dbReference type="Gene3D" id="2.40.30.10">
    <property type="entry name" value="Translation factors"/>
    <property type="match status" value="1"/>
</dbReference>
<evidence type="ECO:0000256" key="4">
    <source>
        <dbReference type="ARBA" id="ARBA00022723"/>
    </source>
</evidence>
<dbReference type="Proteomes" id="UP000062973">
    <property type="component" value="Chromosome"/>
</dbReference>
<dbReference type="Pfam" id="PF00175">
    <property type="entry name" value="NAD_binding_1"/>
    <property type="match status" value="1"/>
</dbReference>
<dbReference type="Pfam" id="PF00111">
    <property type="entry name" value="Fer2"/>
    <property type="match status" value="1"/>
</dbReference>
<evidence type="ECO:0000259" key="11">
    <source>
        <dbReference type="PROSITE" id="PS51384"/>
    </source>
</evidence>
<dbReference type="Pfam" id="PF00487">
    <property type="entry name" value="FA_desaturase"/>
    <property type="match status" value="1"/>
</dbReference>
<dbReference type="CDD" id="cd00207">
    <property type="entry name" value="fer2"/>
    <property type="match status" value="1"/>
</dbReference>
<dbReference type="eggNOG" id="COG3239">
    <property type="taxonomic scope" value="Bacteria"/>
</dbReference>
<dbReference type="RefSeq" id="WP_156131745.1">
    <property type="nucleotide sequence ID" value="NZ_AQUL01000001.1"/>
</dbReference>
<dbReference type="InterPro" id="IPR036010">
    <property type="entry name" value="2Fe-2S_ferredoxin-like_sf"/>
</dbReference>
<keyword evidence="6" id="KW-0560">Oxidoreductase</keyword>
<dbReference type="PROSITE" id="PS51384">
    <property type="entry name" value="FAD_FR"/>
    <property type="match status" value="1"/>
</dbReference>
<dbReference type="InterPro" id="IPR017938">
    <property type="entry name" value="Riboflavin_synthase-like_b-brl"/>
</dbReference>
<feature type="domain" description="FAD-binding FR-type" evidence="11">
    <location>
        <begin position="328"/>
        <end position="430"/>
    </location>
</feature>
<dbReference type="eggNOG" id="COG1018">
    <property type="taxonomic scope" value="Bacteria"/>
</dbReference>
<dbReference type="InterPro" id="IPR012675">
    <property type="entry name" value="Beta-grasp_dom_sf"/>
</dbReference>
<dbReference type="GO" id="GO:0016491">
    <property type="term" value="F:oxidoreductase activity"/>
    <property type="evidence" value="ECO:0007669"/>
    <property type="project" value="UniProtKB-KW"/>
</dbReference>
<keyword evidence="8" id="KW-0411">Iron-sulfur</keyword>
<feature type="transmembrane region" description="Helical" evidence="9">
    <location>
        <begin position="181"/>
        <end position="201"/>
    </location>
</feature>
<dbReference type="SUPFAM" id="SSF63380">
    <property type="entry name" value="Riboflavin synthase domain-like"/>
    <property type="match status" value="1"/>
</dbReference>
<feature type="transmembrane region" description="Helical" evidence="9">
    <location>
        <begin position="45"/>
        <end position="63"/>
    </location>
</feature>
<dbReference type="InterPro" id="IPR050415">
    <property type="entry name" value="MRET"/>
</dbReference>
<keyword evidence="7" id="KW-0408">Iron</keyword>
<dbReference type="CDD" id="cd06214">
    <property type="entry name" value="PA_degradation_oxidoreductase_like"/>
    <property type="match status" value="1"/>
</dbReference>
<evidence type="ECO:0000256" key="3">
    <source>
        <dbReference type="ARBA" id="ARBA00022714"/>
    </source>
</evidence>
<accession>A0A076N830</accession>
<dbReference type="KEGG" id="amq:AMETH_6095"/>
<protein>
    <submittedName>
        <fullName evidence="12">Electron transfer protein FdxB</fullName>
    </submittedName>
</protein>
<reference evidence="12 13" key="1">
    <citation type="submission" date="2014-07" db="EMBL/GenBank/DDBJ databases">
        <title>Whole Genome Sequence of the Amycolatopsis methanolica 239.</title>
        <authorList>
            <person name="Tang B."/>
        </authorList>
    </citation>
    <scope>NUCLEOTIDE SEQUENCE [LARGE SCALE GENOMIC DNA]</scope>
    <source>
        <strain evidence="12 13">239</strain>
    </source>
</reference>
<dbReference type="SUPFAM" id="SSF54292">
    <property type="entry name" value="2Fe-2S ferredoxin-like"/>
    <property type="match status" value="1"/>
</dbReference>
<evidence type="ECO:0000256" key="7">
    <source>
        <dbReference type="ARBA" id="ARBA00023004"/>
    </source>
</evidence>
<name>A0A076N830_AMYME</name>
<dbReference type="InterPro" id="IPR039261">
    <property type="entry name" value="FNR_nucleotide-bd"/>
</dbReference>
<dbReference type="OrthoDB" id="9796486at2"/>
<evidence type="ECO:0000256" key="1">
    <source>
        <dbReference type="ARBA" id="ARBA00001974"/>
    </source>
</evidence>
<dbReference type="InterPro" id="IPR008333">
    <property type="entry name" value="Cbr1-like_FAD-bd_dom"/>
</dbReference>
<dbReference type="InterPro" id="IPR006058">
    <property type="entry name" value="2Fe2S_fd_BS"/>
</dbReference>
<dbReference type="Gene3D" id="3.10.20.30">
    <property type="match status" value="1"/>
</dbReference>
<dbReference type="GO" id="GO:0046872">
    <property type="term" value="F:metal ion binding"/>
    <property type="evidence" value="ECO:0007669"/>
    <property type="project" value="UniProtKB-KW"/>
</dbReference>
<dbReference type="EMBL" id="CP009110">
    <property type="protein sequence ID" value="AIJ26187.1"/>
    <property type="molecule type" value="Genomic_DNA"/>
</dbReference>
<keyword evidence="9" id="KW-0812">Transmembrane</keyword>
<evidence type="ECO:0000256" key="8">
    <source>
        <dbReference type="ARBA" id="ARBA00023014"/>
    </source>
</evidence>
<feature type="domain" description="2Fe-2S ferredoxin-type" evidence="10">
    <location>
        <begin position="590"/>
        <end position="679"/>
    </location>
</feature>
<keyword evidence="9" id="KW-1133">Transmembrane helix</keyword>
<organism evidence="12 13">
    <name type="scientific">Amycolatopsis methanolica 239</name>
    <dbReference type="NCBI Taxonomy" id="1068978"/>
    <lineage>
        <taxon>Bacteria</taxon>
        <taxon>Bacillati</taxon>
        <taxon>Actinomycetota</taxon>
        <taxon>Actinomycetes</taxon>
        <taxon>Pseudonocardiales</taxon>
        <taxon>Pseudonocardiaceae</taxon>
        <taxon>Amycolatopsis</taxon>
        <taxon>Amycolatopsis methanolica group</taxon>
    </lineage>
</organism>
<feature type="transmembrane region" description="Helical" evidence="9">
    <location>
        <begin position="69"/>
        <end position="87"/>
    </location>
</feature>
<dbReference type="PANTHER" id="PTHR47354">
    <property type="entry name" value="NADH OXIDOREDUCTASE HCR"/>
    <property type="match status" value="1"/>
</dbReference>
<dbReference type="Pfam" id="PF00970">
    <property type="entry name" value="FAD_binding_6"/>
    <property type="match status" value="1"/>
</dbReference>
<dbReference type="PRINTS" id="PR00410">
    <property type="entry name" value="PHEHYDRXLASE"/>
</dbReference>
<proteinExistence type="predicted"/>
<evidence type="ECO:0000259" key="10">
    <source>
        <dbReference type="PROSITE" id="PS51085"/>
    </source>
</evidence>
<dbReference type="InterPro" id="IPR005804">
    <property type="entry name" value="FA_desaturase_dom"/>
</dbReference>
<dbReference type="GO" id="GO:0050660">
    <property type="term" value="F:flavin adenine dinucleotide binding"/>
    <property type="evidence" value="ECO:0007669"/>
    <property type="project" value="TreeGrafter"/>
</dbReference>
<sequence>MAVLDRENPLPDPSGPVLSEAEARAVRRGVPDPGIPLARASAPTVVLFLASLVLWVFATWLVLGTETSAWLTIPLHAVVTFTMFTVLHEATHHAAGRWTWVNEVLGRLSLPFVASYVSFGAIRYIHIEHHRNTNEDIGTDPDAWTSHGPWWQLPYRWLTIDAWYVRFYVPRMPRRPRGESWETVVMVTLSLAGACAAIATGHLWELAVIYLIPQRIGLAVLAWWFDWLPHHGLPETAAQNRFRATRMRVGMEWLLTPVMLYQNYHLVHHLHPAIPFYRYVQAWRRNQEAYLDRDVPILTAWGRELTASEYRAWRRLTDSFPSEPSARPEFHRLTVSEVRPLTADSVSISFDVPAELRADFRFRPGQHLTLRRFVNGAELRRTYSICASASSDLLRIAVKRIGEFSGYLTEQVRAGDVLEVLPPAGRFTLEPLPGNAKHYVGIAAGSGITPIISMLSTALAVEEESRFTLLYGNRTSTSTMFRDELEMLARQFEGRLRIIHFHTGERTEFRPGSHFEERVDGRITTERLAELLGGALSPAKVDAWYLCGPQALIEDTRALLDEHGVASGTVHFELFRTESGQSTMEGAVAATITATIGGKLATADGTGQESVLESLLRAGVDAPYACMGGACGTCRAKVVRGTGEMELNYALSDDEVAAGYVLTCQTRPTSDRFDVDYDA</sequence>
<dbReference type="AlphaFoldDB" id="A0A076N830"/>
<dbReference type="InterPro" id="IPR001041">
    <property type="entry name" value="2Fe-2S_ferredoxin-type"/>
</dbReference>
<dbReference type="GO" id="GO:0051537">
    <property type="term" value="F:2 iron, 2 sulfur cluster binding"/>
    <property type="evidence" value="ECO:0007669"/>
    <property type="project" value="UniProtKB-KW"/>
</dbReference>
<dbReference type="GO" id="GO:0006629">
    <property type="term" value="P:lipid metabolic process"/>
    <property type="evidence" value="ECO:0007669"/>
    <property type="project" value="InterPro"/>
</dbReference>
<dbReference type="PROSITE" id="PS51085">
    <property type="entry name" value="2FE2S_FER_2"/>
    <property type="match status" value="1"/>
</dbReference>
<keyword evidence="13" id="KW-1185">Reference proteome</keyword>
<evidence type="ECO:0000313" key="13">
    <source>
        <dbReference type="Proteomes" id="UP000062973"/>
    </source>
</evidence>
<dbReference type="InterPro" id="IPR001433">
    <property type="entry name" value="OxRdtase_FAD/NAD-bd"/>
</dbReference>
<keyword evidence="3" id="KW-0001">2Fe-2S</keyword>
<evidence type="ECO:0000313" key="12">
    <source>
        <dbReference type="EMBL" id="AIJ26187.1"/>
    </source>
</evidence>
<evidence type="ECO:0000256" key="2">
    <source>
        <dbReference type="ARBA" id="ARBA00022630"/>
    </source>
</evidence>
<keyword evidence="5" id="KW-0274">FAD</keyword>
<comment type="cofactor">
    <cofactor evidence="1">
        <name>FAD</name>
        <dbReference type="ChEBI" id="CHEBI:57692"/>
    </cofactor>
</comment>
<evidence type="ECO:0000256" key="6">
    <source>
        <dbReference type="ARBA" id="ARBA00023002"/>
    </source>
</evidence>
<evidence type="ECO:0000256" key="9">
    <source>
        <dbReference type="SAM" id="Phobius"/>
    </source>
</evidence>
<dbReference type="HOGENOM" id="CLU_003827_14_0_11"/>
<dbReference type="Gene3D" id="3.40.50.80">
    <property type="entry name" value="Nucleotide-binding domain of ferredoxin-NADP reductase (FNR) module"/>
    <property type="match status" value="1"/>
</dbReference>
<dbReference type="STRING" id="1068978.AMETH_6095"/>
<dbReference type="InterPro" id="IPR017927">
    <property type="entry name" value="FAD-bd_FR_type"/>
</dbReference>
<keyword evidence="9" id="KW-0472">Membrane</keyword>
<dbReference type="SUPFAM" id="SSF52343">
    <property type="entry name" value="Ferredoxin reductase-like, C-terminal NADP-linked domain"/>
    <property type="match status" value="1"/>
</dbReference>
<dbReference type="PATRIC" id="fig|1068978.7.peg.6548"/>
<evidence type="ECO:0000256" key="5">
    <source>
        <dbReference type="ARBA" id="ARBA00022827"/>
    </source>
</evidence>
<dbReference type="PROSITE" id="PS00197">
    <property type="entry name" value="2FE2S_FER_1"/>
    <property type="match status" value="1"/>
</dbReference>
<keyword evidence="2" id="KW-0285">Flavoprotein</keyword>